<gene>
    <name evidence="12" type="ORF">H9871_12485</name>
</gene>
<evidence type="ECO:0000256" key="2">
    <source>
        <dbReference type="ARBA" id="ARBA00022448"/>
    </source>
</evidence>
<keyword evidence="4" id="KW-0997">Cell inner membrane</keyword>
<comment type="subcellular location">
    <subcellularLocation>
        <location evidence="1">Cell inner membrane</location>
        <topology evidence="1">Multi-pass membrane protein</topology>
    </subcellularLocation>
</comment>
<dbReference type="PANTHER" id="PTHR35011">
    <property type="entry name" value="2,3-DIKETO-L-GULONATE TRAP TRANSPORTER SMALL PERMEASE PROTEIN YIAM"/>
    <property type="match status" value="1"/>
</dbReference>
<feature type="transmembrane region" description="Helical" evidence="10">
    <location>
        <begin position="123"/>
        <end position="145"/>
    </location>
</feature>
<sequence length="196" mass="21894">MSLRTGVQNTVAMVFGAWVLIAICLQTWGVFSRNVMGWSTAWLDDIQRLNFIWLIWILAAVAYGTRGLIRLDLLQTALTRRPRAYHSVSLAITAFEFVFSASLLALGTRILSTHINSGELTVAISLPVWLLTLGFVLGCLLLMIFSLRNAVRETRQLMTNAPVHHEGEIAMEVEDAVEPEAEIDTTTREDTEHGPR</sequence>
<evidence type="ECO:0000256" key="10">
    <source>
        <dbReference type="SAM" id="Phobius"/>
    </source>
</evidence>
<evidence type="ECO:0000256" key="7">
    <source>
        <dbReference type="ARBA" id="ARBA00023136"/>
    </source>
</evidence>
<feature type="transmembrane region" description="Helical" evidence="10">
    <location>
        <begin position="12"/>
        <end position="31"/>
    </location>
</feature>
<protein>
    <submittedName>
        <fullName evidence="12">TRAP transporter small permease</fullName>
    </submittedName>
</protein>
<reference evidence="12" key="2">
    <citation type="submission" date="2021-04" db="EMBL/GenBank/DDBJ databases">
        <authorList>
            <person name="Gilroy R."/>
        </authorList>
    </citation>
    <scope>NUCLEOTIDE SEQUENCE</scope>
    <source>
        <strain evidence="12">ChiHejej3B27-3195</strain>
    </source>
</reference>
<feature type="compositionally biased region" description="Basic and acidic residues" evidence="9">
    <location>
        <begin position="185"/>
        <end position="196"/>
    </location>
</feature>
<evidence type="ECO:0000256" key="1">
    <source>
        <dbReference type="ARBA" id="ARBA00004429"/>
    </source>
</evidence>
<accession>A0A9D1UV53</accession>
<evidence type="ECO:0000256" key="6">
    <source>
        <dbReference type="ARBA" id="ARBA00022989"/>
    </source>
</evidence>
<organism evidence="12 13">
    <name type="scientific">Candidatus Nesterenkonia stercoripullorum</name>
    <dbReference type="NCBI Taxonomy" id="2838701"/>
    <lineage>
        <taxon>Bacteria</taxon>
        <taxon>Bacillati</taxon>
        <taxon>Actinomycetota</taxon>
        <taxon>Actinomycetes</taxon>
        <taxon>Micrococcales</taxon>
        <taxon>Micrococcaceae</taxon>
        <taxon>Nesterenkonia</taxon>
    </lineage>
</organism>
<reference evidence="12" key="1">
    <citation type="journal article" date="2021" name="PeerJ">
        <title>Extensive microbial diversity within the chicken gut microbiome revealed by metagenomics and culture.</title>
        <authorList>
            <person name="Gilroy R."/>
            <person name="Ravi A."/>
            <person name="Getino M."/>
            <person name="Pursley I."/>
            <person name="Horton D.L."/>
            <person name="Alikhan N.F."/>
            <person name="Baker D."/>
            <person name="Gharbi K."/>
            <person name="Hall N."/>
            <person name="Watson M."/>
            <person name="Adriaenssens E.M."/>
            <person name="Foster-Nyarko E."/>
            <person name="Jarju S."/>
            <person name="Secka A."/>
            <person name="Antonio M."/>
            <person name="Oren A."/>
            <person name="Chaudhuri R.R."/>
            <person name="La Ragione R."/>
            <person name="Hildebrand F."/>
            <person name="Pallen M.J."/>
        </authorList>
    </citation>
    <scope>NUCLEOTIDE SEQUENCE</scope>
    <source>
        <strain evidence="12">ChiHejej3B27-3195</strain>
    </source>
</reference>
<dbReference type="InterPro" id="IPR007387">
    <property type="entry name" value="TRAP_DctQ"/>
</dbReference>
<evidence type="ECO:0000259" key="11">
    <source>
        <dbReference type="Pfam" id="PF04290"/>
    </source>
</evidence>
<proteinExistence type="inferred from homology"/>
<keyword evidence="3" id="KW-1003">Cell membrane</keyword>
<dbReference type="InterPro" id="IPR055348">
    <property type="entry name" value="DctQ"/>
</dbReference>
<evidence type="ECO:0000256" key="3">
    <source>
        <dbReference type="ARBA" id="ARBA00022475"/>
    </source>
</evidence>
<feature type="transmembrane region" description="Helical" evidence="10">
    <location>
        <begin position="90"/>
        <end position="111"/>
    </location>
</feature>
<evidence type="ECO:0000313" key="12">
    <source>
        <dbReference type="EMBL" id="HIX00946.1"/>
    </source>
</evidence>
<evidence type="ECO:0000256" key="4">
    <source>
        <dbReference type="ARBA" id="ARBA00022519"/>
    </source>
</evidence>
<dbReference type="EMBL" id="DXGD01000464">
    <property type="protein sequence ID" value="HIX00946.1"/>
    <property type="molecule type" value="Genomic_DNA"/>
</dbReference>
<keyword evidence="7 10" id="KW-0472">Membrane</keyword>
<feature type="region of interest" description="Disordered" evidence="9">
    <location>
        <begin position="177"/>
        <end position="196"/>
    </location>
</feature>
<dbReference type="GO" id="GO:0005886">
    <property type="term" value="C:plasma membrane"/>
    <property type="evidence" value="ECO:0007669"/>
    <property type="project" value="UniProtKB-SubCell"/>
</dbReference>
<comment type="caution">
    <text evidence="12">The sequence shown here is derived from an EMBL/GenBank/DDBJ whole genome shotgun (WGS) entry which is preliminary data.</text>
</comment>
<feature type="domain" description="Tripartite ATP-independent periplasmic transporters DctQ component" evidence="11">
    <location>
        <begin position="24"/>
        <end position="155"/>
    </location>
</feature>
<keyword evidence="6 10" id="KW-1133">Transmembrane helix</keyword>
<evidence type="ECO:0000256" key="9">
    <source>
        <dbReference type="SAM" id="MobiDB-lite"/>
    </source>
</evidence>
<name>A0A9D1UV53_9MICC</name>
<keyword evidence="5 10" id="KW-0812">Transmembrane</keyword>
<dbReference type="Pfam" id="PF04290">
    <property type="entry name" value="DctQ"/>
    <property type="match status" value="1"/>
</dbReference>
<comment type="similarity">
    <text evidence="8">Belongs to the TRAP transporter small permease family.</text>
</comment>
<feature type="transmembrane region" description="Helical" evidence="10">
    <location>
        <begin position="51"/>
        <end position="69"/>
    </location>
</feature>
<evidence type="ECO:0000256" key="8">
    <source>
        <dbReference type="ARBA" id="ARBA00038436"/>
    </source>
</evidence>
<dbReference type="AlphaFoldDB" id="A0A9D1UV53"/>
<evidence type="ECO:0000256" key="5">
    <source>
        <dbReference type="ARBA" id="ARBA00022692"/>
    </source>
</evidence>
<evidence type="ECO:0000313" key="13">
    <source>
        <dbReference type="Proteomes" id="UP000824151"/>
    </source>
</evidence>
<keyword evidence="2" id="KW-0813">Transport</keyword>
<dbReference type="Proteomes" id="UP000824151">
    <property type="component" value="Unassembled WGS sequence"/>
</dbReference>